<dbReference type="SUPFAM" id="SSF52540">
    <property type="entry name" value="P-loop containing nucleoside triphosphate hydrolases"/>
    <property type="match status" value="2"/>
</dbReference>
<reference evidence="5 6" key="1">
    <citation type="submission" date="2019-10" db="EMBL/GenBank/DDBJ databases">
        <title>Genome diversity of Sutterella seckii.</title>
        <authorList>
            <person name="Chaplin A.V."/>
            <person name="Sokolova S.R."/>
            <person name="Mosin K.A."/>
            <person name="Ivanova E.L."/>
            <person name="Kochetkova T.O."/>
            <person name="Goltsov A.Y."/>
            <person name="Trofimov D.Y."/>
            <person name="Efimov B.A."/>
        </authorList>
    </citation>
    <scope>NUCLEOTIDE SEQUENCE [LARGE SCALE GENOMIC DNA]</scope>
    <source>
        <strain evidence="5 6">ASD393</strain>
    </source>
</reference>
<evidence type="ECO:0000256" key="3">
    <source>
        <dbReference type="ARBA" id="ARBA00022840"/>
    </source>
</evidence>
<comment type="caution">
    <text evidence="5">The sequence shown here is derived from an EMBL/GenBank/DDBJ whole genome shotgun (WGS) entry which is preliminary data.</text>
</comment>
<keyword evidence="1" id="KW-0472">Membrane</keyword>
<name>A0A6I1EH53_9BURK</name>
<dbReference type="PANTHER" id="PTHR43038:SF3">
    <property type="entry name" value="ABC TRANSPORTER G FAMILY MEMBER 20 ISOFORM X1"/>
    <property type="match status" value="1"/>
</dbReference>
<dbReference type="Proteomes" id="UP000430564">
    <property type="component" value="Unassembled WGS sequence"/>
</dbReference>
<dbReference type="PROSITE" id="PS00211">
    <property type="entry name" value="ABC_TRANSPORTER_1"/>
    <property type="match status" value="1"/>
</dbReference>
<dbReference type="InterPro" id="IPR017871">
    <property type="entry name" value="ABC_transporter-like_CS"/>
</dbReference>
<dbReference type="OrthoDB" id="9776369at2"/>
<dbReference type="GO" id="GO:0016887">
    <property type="term" value="F:ATP hydrolysis activity"/>
    <property type="evidence" value="ECO:0007669"/>
    <property type="project" value="InterPro"/>
</dbReference>
<keyword evidence="2" id="KW-0547">Nucleotide-binding</keyword>
<dbReference type="InterPro" id="IPR027417">
    <property type="entry name" value="P-loop_NTPase"/>
</dbReference>
<proteinExistence type="predicted"/>
<dbReference type="Gene3D" id="3.40.50.300">
    <property type="entry name" value="P-loop containing nucleotide triphosphate hydrolases"/>
    <property type="match status" value="2"/>
</dbReference>
<dbReference type="SMART" id="SM00382">
    <property type="entry name" value="AAA"/>
    <property type="match status" value="2"/>
</dbReference>
<accession>A0A6I1EH53</accession>
<evidence type="ECO:0000256" key="2">
    <source>
        <dbReference type="ARBA" id="ARBA00022741"/>
    </source>
</evidence>
<dbReference type="GO" id="GO:0005524">
    <property type="term" value="F:ATP binding"/>
    <property type="evidence" value="ECO:0007669"/>
    <property type="project" value="UniProtKB-KW"/>
</dbReference>
<sequence length="607" mass="65492">MTARIPAVSLQSVRKVYQGAGGKRVEALKGITLETAPEERLTALIGPDGAGKSTLLKILCGLEAADAGTVRSLGAHPDPDDPGLLKRIAYMPQSLGLYRELSCRENMELQAELRGIPPAEAAEKIRELLVLTGLGPFMERPAGKLSGGMKQKLALAGALLASPDLLLLDEPTVGVDPLSRRELWNVLKERRKAHDMAVLFSTAYLEEAEAADSVILLEEGGIIARGSPQTLKEAARGRTFAYALEGLSPEESERIKRRFMLMAAASDASSPWLDAVPREGRMDLLLQNGRSPEFPNDIDPGRLSPRPPRLEDAYALLTFRDAPGEDSEAHAASARPHESGGLSAIESMEAPKPLVIARGIRRLFGNFVAVDDTTFDVMPGEIFGILGPNGAGKTTTFRMLASLLPASEGEIEIAGANLKSAKSLARSLVGYVAQKFSLYAKLTARENLRFFGRSFGLSGKALDARIEELLHDFRLVEKADFPAGSLSLGAQKDLSIACGFIHNPKIIFLDEATSGADIAQRRALWRRIVRFAAKGAAVVVTTHFMEEAEYCDRFLIQDAGKIIAIGSPSEIREAAYGKEKAEGASIESAFIEIVEKKRLEREKGGAA</sequence>
<dbReference type="EMBL" id="WEHX01000087">
    <property type="protein sequence ID" value="KAB7655317.1"/>
    <property type="molecule type" value="Genomic_DNA"/>
</dbReference>
<dbReference type="Pfam" id="PF00005">
    <property type="entry name" value="ABC_tran"/>
    <property type="match status" value="2"/>
</dbReference>
<protein>
    <submittedName>
        <fullName evidence="5">ABC transporter ATP-binding protein</fullName>
    </submittedName>
</protein>
<evidence type="ECO:0000259" key="4">
    <source>
        <dbReference type="PROSITE" id="PS50893"/>
    </source>
</evidence>
<evidence type="ECO:0000313" key="5">
    <source>
        <dbReference type="EMBL" id="KAB7655317.1"/>
    </source>
</evidence>
<gene>
    <name evidence="5" type="ORF">GBM95_09665</name>
</gene>
<dbReference type="AlphaFoldDB" id="A0A6I1EH53"/>
<evidence type="ECO:0000256" key="1">
    <source>
        <dbReference type="ARBA" id="ARBA00022475"/>
    </source>
</evidence>
<keyword evidence="1" id="KW-1003">Cell membrane</keyword>
<evidence type="ECO:0000313" key="6">
    <source>
        <dbReference type="Proteomes" id="UP000430564"/>
    </source>
</evidence>
<feature type="domain" description="ABC transporter" evidence="4">
    <location>
        <begin position="8"/>
        <end position="244"/>
    </location>
</feature>
<feature type="domain" description="ABC transporter" evidence="4">
    <location>
        <begin position="355"/>
        <end position="584"/>
    </location>
</feature>
<dbReference type="InterPro" id="IPR003439">
    <property type="entry name" value="ABC_transporter-like_ATP-bd"/>
</dbReference>
<dbReference type="CDD" id="cd03263">
    <property type="entry name" value="ABC_subfamily_A"/>
    <property type="match status" value="1"/>
</dbReference>
<organism evidence="5 6">
    <name type="scientific">Sutterella seckii</name>
    <dbReference type="NCBI Taxonomy" id="1944635"/>
    <lineage>
        <taxon>Bacteria</taxon>
        <taxon>Pseudomonadati</taxon>
        <taxon>Pseudomonadota</taxon>
        <taxon>Betaproteobacteria</taxon>
        <taxon>Burkholderiales</taxon>
        <taxon>Sutterellaceae</taxon>
        <taxon>Sutterella</taxon>
    </lineage>
</organism>
<dbReference type="InterPro" id="IPR003593">
    <property type="entry name" value="AAA+_ATPase"/>
</dbReference>
<dbReference type="RefSeq" id="WP_152158908.1">
    <property type="nucleotide sequence ID" value="NZ_WEHX01000087.1"/>
</dbReference>
<dbReference type="PANTHER" id="PTHR43038">
    <property type="entry name" value="ATP-BINDING CASSETTE, SUB-FAMILY H, MEMBER 1"/>
    <property type="match status" value="1"/>
</dbReference>
<dbReference type="PROSITE" id="PS50893">
    <property type="entry name" value="ABC_TRANSPORTER_2"/>
    <property type="match status" value="2"/>
</dbReference>
<keyword evidence="3 5" id="KW-0067">ATP-binding</keyword>